<dbReference type="Gene3D" id="3.60.130.10">
    <property type="entry name" value="Clavaminate synthase-like"/>
    <property type="match status" value="1"/>
</dbReference>
<dbReference type="AlphaFoldDB" id="A0A6A6U173"/>
<dbReference type="OrthoDB" id="408743at2759"/>
<evidence type="ECO:0000313" key="20">
    <source>
        <dbReference type="Proteomes" id="UP000799302"/>
    </source>
</evidence>
<evidence type="ECO:0000256" key="11">
    <source>
        <dbReference type="ARBA" id="ARBA00030363"/>
    </source>
</evidence>
<dbReference type="GO" id="GO:0050353">
    <property type="term" value="F:trimethyllysine dioxygenase activity"/>
    <property type="evidence" value="ECO:0007669"/>
    <property type="project" value="UniProtKB-EC"/>
</dbReference>
<evidence type="ECO:0000256" key="12">
    <source>
        <dbReference type="ARBA" id="ARBA00031778"/>
    </source>
</evidence>
<dbReference type="InterPro" id="IPR038492">
    <property type="entry name" value="GBBH-like_N_sf"/>
</dbReference>
<dbReference type="InterPro" id="IPR050411">
    <property type="entry name" value="AlphaKG_dependent_hydroxylases"/>
</dbReference>
<dbReference type="CDD" id="cd00250">
    <property type="entry name" value="CAS_like"/>
    <property type="match status" value="1"/>
</dbReference>
<evidence type="ECO:0000259" key="17">
    <source>
        <dbReference type="Pfam" id="PF02668"/>
    </source>
</evidence>
<dbReference type="Pfam" id="PF06155">
    <property type="entry name" value="GBBH-like_N"/>
    <property type="match status" value="1"/>
</dbReference>
<dbReference type="Gene3D" id="3.30.2020.30">
    <property type="match status" value="1"/>
</dbReference>
<dbReference type="UniPathway" id="UPA00118"/>
<dbReference type="FunFam" id="3.30.2020.30:FF:000002">
    <property type="entry name" value="Putative gamma-butyrobetaine dioxygenase"/>
    <property type="match status" value="1"/>
</dbReference>
<keyword evidence="9" id="KW-0560">Oxidoreductase</keyword>
<name>A0A6A6U173_9PEZI</name>
<organism evidence="19 20">
    <name type="scientific">Microthyrium microscopicum</name>
    <dbReference type="NCBI Taxonomy" id="703497"/>
    <lineage>
        <taxon>Eukaryota</taxon>
        <taxon>Fungi</taxon>
        <taxon>Dikarya</taxon>
        <taxon>Ascomycota</taxon>
        <taxon>Pezizomycotina</taxon>
        <taxon>Dothideomycetes</taxon>
        <taxon>Dothideomycetes incertae sedis</taxon>
        <taxon>Microthyriales</taxon>
        <taxon>Microthyriaceae</taxon>
        <taxon>Microthyrium</taxon>
    </lineage>
</organism>
<dbReference type="PANTHER" id="PTHR10696">
    <property type="entry name" value="GAMMA-BUTYROBETAINE HYDROXYLASE-RELATED"/>
    <property type="match status" value="1"/>
</dbReference>
<evidence type="ECO:0000256" key="9">
    <source>
        <dbReference type="ARBA" id="ARBA00023002"/>
    </source>
</evidence>
<keyword evidence="6" id="KW-0479">Metal-binding</keyword>
<evidence type="ECO:0000256" key="10">
    <source>
        <dbReference type="ARBA" id="ARBA00023004"/>
    </source>
</evidence>
<dbReference type="EMBL" id="MU004239">
    <property type="protein sequence ID" value="KAF2665852.1"/>
    <property type="molecule type" value="Genomic_DNA"/>
</dbReference>
<dbReference type="InterPro" id="IPR042098">
    <property type="entry name" value="TauD-like_sf"/>
</dbReference>
<comment type="pathway">
    <text evidence="3">Amine and polyamine biosynthesis; carnitine biosynthesis.</text>
</comment>
<evidence type="ECO:0000256" key="7">
    <source>
        <dbReference type="ARBA" id="ARBA00022873"/>
    </source>
</evidence>
<evidence type="ECO:0000259" key="18">
    <source>
        <dbReference type="Pfam" id="PF06155"/>
    </source>
</evidence>
<dbReference type="GO" id="GO:0045329">
    <property type="term" value="P:carnitine biosynthetic process"/>
    <property type="evidence" value="ECO:0007669"/>
    <property type="project" value="UniProtKB-UniPathway"/>
</dbReference>
<dbReference type="NCBIfam" id="TIGR02410">
    <property type="entry name" value="carnitine_TMLD"/>
    <property type="match status" value="1"/>
</dbReference>
<sequence>MAGLVVRSTRSRGSFRLTLKFTLCKPTLLFGNKMRLDHTARKFGTLSEPPRFHVLPNQNRPKQEAQPARVYNDKIQVFSDVSNRYVDIPNVWLRDHCHCAKCFHEVTKQRIIETFDEIPEDVRIVEGTLTEQADTISMQWQDGHSSTFDKQWLVACGLRNRPRSSERLAVTRTRLWDGKSIKANPPSVQYDDIINSDTGVLEWLLKIKEYGFSYVDKCPPTPEASEALLKRIAFIRNTHYGGFYDFTADLASGDTAYTQLGIGAHTDNTYFSDPAGLQMFHILSHTNGSGGASQLVDGFSAAAELYEQDRDAYNILATTTVYSHASGGDDMSIQPYRAFPVLLHDSQDGSLVQVRWNTTDRATIDTPMESMSQWYSAARQWANILRKQEYWEQLQPGRPLVFDNWRVLHGRSAFTGNRRVCGGYINRDDWISRFRILNKGRSAVLDEVLRA</sequence>
<evidence type="ECO:0000256" key="13">
    <source>
        <dbReference type="ARBA" id="ARBA00032283"/>
    </source>
</evidence>
<keyword evidence="10" id="KW-0408">Iron</keyword>
<evidence type="ECO:0000256" key="15">
    <source>
        <dbReference type="ARBA" id="ARBA00049334"/>
    </source>
</evidence>
<dbReference type="PANTHER" id="PTHR10696:SF51">
    <property type="entry name" value="TRIMETHYLLYSINE DIOXYGENASE, MITOCHONDRIAL"/>
    <property type="match status" value="1"/>
</dbReference>
<keyword evidence="7" id="KW-0124">Carnitine biosynthesis</keyword>
<gene>
    <name evidence="19" type="ORF">BT63DRAFT_42529</name>
</gene>
<dbReference type="Proteomes" id="UP000799302">
    <property type="component" value="Unassembled WGS sequence"/>
</dbReference>
<evidence type="ECO:0000313" key="19">
    <source>
        <dbReference type="EMBL" id="KAF2665852.1"/>
    </source>
</evidence>
<dbReference type="InterPro" id="IPR003819">
    <property type="entry name" value="TauD/TfdA-like"/>
</dbReference>
<dbReference type="EC" id="1.14.11.8" evidence="5"/>
<comment type="function">
    <text evidence="14">Converts trimethyllysine (TML) into hydroxytrimethyllysine (HTML).</text>
</comment>
<comment type="cofactor">
    <cofactor evidence="1">
        <name>Fe(2+)</name>
        <dbReference type="ChEBI" id="CHEBI:29033"/>
    </cofactor>
</comment>
<evidence type="ECO:0000256" key="4">
    <source>
        <dbReference type="ARBA" id="ARBA00008654"/>
    </source>
</evidence>
<dbReference type="GO" id="GO:0005506">
    <property type="term" value="F:iron ion binding"/>
    <property type="evidence" value="ECO:0007669"/>
    <property type="project" value="InterPro"/>
</dbReference>
<dbReference type="Pfam" id="PF02668">
    <property type="entry name" value="TauD"/>
    <property type="match status" value="1"/>
</dbReference>
<evidence type="ECO:0000256" key="6">
    <source>
        <dbReference type="ARBA" id="ARBA00022723"/>
    </source>
</evidence>
<comment type="catalytic activity">
    <reaction evidence="15">
        <text>N(6),N(6),N(6)-trimethyl-L-lysine + 2-oxoglutarate + O2 = (3S)-3-hydroxy-N(6),N(6),N(6)-trimethyl-L-lysine + succinate + CO2</text>
        <dbReference type="Rhea" id="RHEA:14181"/>
        <dbReference type="ChEBI" id="CHEBI:15379"/>
        <dbReference type="ChEBI" id="CHEBI:16526"/>
        <dbReference type="ChEBI" id="CHEBI:16810"/>
        <dbReference type="ChEBI" id="CHEBI:30031"/>
        <dbReference type="ChEBI" id="CHEBI:58100"/>
        <dbReference type="ChEBI" id="CHEBI:141499"/>
        <dbReference type="EC" id="1.14.11.8"/>
    </reaction>
</comment>
<evidence type="ECO:0000256" key="2">
    <source>
        <dbReference type="ARBA" id="ARBA00001961"/>
    </source>
</evidence>
<reference evidence="19" key="1">
    <citation type="journal article" date="2020" name="Stud. Mycol.">
        <title>101 Dothideomycetes genomes: a test case for predicting lifestyles and emergence of pathogens.</title>
        <authorList>
            <person name="Haridas S."/>
            <person name="Albert R."/>
            <person name="Binder M."/>
            <person name="Bloem J."/>
            <person name="Labutti K."/>
            <person name="Salamov A."/>
            <person name="Andreopoulos B."/>
            <person name="Baker S."/>
            <person name="Barry K."/>
            <person name="Bills G."/>
            <person name="Bluhm B."/>
            <person name="Cannon C."/>
            <person name="Castanera R."/>
            <person name="Culley D."/>
            <person name="Daum C."/>
            <person name="Ezra D."/>
            <person name="Gonzalez J."/>
            <person name="Henrissat B."/>
            <person name="Kuo A."/>
            <person name="Liang C."/>
            <person name="Lipzen A."/>
            <person name="Lutzoni F."/>
            <person name="Magnuson J."/>
            <person name="Mondo S."/>
            <person name="Nolan M."/>
            <person name="Ohm R."/>
            <person name="Pangilinan J."/>
            <person name="Park H.-J."/>
            <person name="Ramirez L."/>
            <person name="Alfaro M."/>
            <person name="Sun H."/>
            <person name="Tritt A."/>
            <person name="Yoshinaga Y."/>
            <person name="Zwiers L.-H."/>
            <person name="Turgeon B."/>
            <person name="Goodwin S."/>
            <person name="Spatafora J."/>
            <person name="Crous P."/>
            <person name="Grigoriev I."/>
        </authorList>
    </citation>
    <scope>NUCLEOTIDE SEQUENCE</scope>
    <source>
        <strain evidence="19">CBS 115976</strain>
    </source>
</reference>
<feature type="domain" description="TauD/TfdA-like" evidence="17">
    <location>
        <begin position="183"/>
        <end position="423"/>
    </location>
</feature>
<comment type="cofactor">
    <cofactor evidence="2">
        <name>L-ascorbate</name>
        <dbReference type="ChEBI" id="CHEBI:38290"/>
    </cofactor>
</comment>
<dbReference type="InterPro" id="IPR010376">
    <property type="entry name" value="GBBH-like_N"/>
</dbReference>
<dbReference type="FunFam" id="3.60.130.10:FF:000001">
    <property type="entry name" value="Trimethyllysine dioxygenase, mitochondrial"/>
    <property type="match status" value="1"/>
</dbReference>
<keyword evidence="8 19" id="KW-0223">Dioxygenase</keyword>
<evidence type="ECO:0000256" key="16">
    <source>
        <dbReference type="ARBA" id="ARBA00071191"/>
    </source>
</evidence>
<evidence type="ECO:0000256" key="3">
    <source>
        <dbReference type="ARBA" id="ARBA00005022"/>
    </source>
</evidence>
<accession>A0A6A6U173</accession>
<proteinExistence type="inferred from homology"/>
<dbReference type="GO" id="GO:0005739">
    <property type="term" value="C:mitochondrion"/>
    <property type="evidence" value="ECO:0007669"/>
    <property type="project" value="TreeGrafter"/>
</dbReference>
<comment type="similarity">
    <text evidence="4">Belongs to the gamma-BBH/TMLD family.</text>
</comment>
<dbReference type="InterPro" id="IPR012776">
    <property type="entry name" value="Trimethyllysine_dOase"/>
</dbReference>
<evidence type="ECO:0000256" key="14">
    <source>
        <dbReference type="ARBA" id="ARBA00046008"/>
    </source>
</evidence>
<evidence type="ECO:0000256" key="1">
    <source>
        <dbReference type="ARBA" id="ARBA00001954"/>
    </source>
</evidence>
<protein>
    <recommendedName>
        <fullName evidence="16">Trimethyllysine dioxygenase</fullName>
        <ecNumber evidence="5">1.14.11.8</ecNumber>
    </recommendedName>
    <alternativeName>
        <fullName evidence="12">Epsilon-trimethyllysine 2-oxoglutarate dioxygenase</fullName>
    </alternativeName>
    <alternativeName>
        <fullName evidence="11">TML hydroxylase</fullName>
    </alternativeName>
    <alternativeName>
        <fullName evidence="13">TML-alpha-ketoglutarate dioxygenase</fullName>
    </alternativeName>
</protein>
<keyword evidence="20" id="KW-1185">Reference proteome</keyword>
<evidence type="ECO:0000256" key="8">
    <source>
        <dbReference type="ARBA" id="ARBA00022964"/>
    </source>
</evidence>
<dbReference type="SUPFAM" id="SSF51197">
    <property type="entry name" value="Clavaminate synthase-like"/>
    <property type="match status" value="1"/>
</dbReference>
<feature type="domain" description="Gamma-butyrobetaine hydroxylase-like N-terminal" evidence="18">
    <location>
        <begin position="86"/>
        <end position="153"/>
    </location>
</feature>
<evidence type="ECO:0000256" key="5">
    <source>
        <dbReference type="ARBA" id="ARBA00012267"/>
    </source>
</evidence>